<feature type="compositionally biased region" description="Basic and acidic residues" evidence="6">
    <location>
        <begin position="521"/>
        <end position="530"/>
    </location>
</feature>
<feature type="transmembrane region" description="Helical" evidence="7">
    <location>
        <begin position="33"/>
        <end position="53"/>
    </location>
</feature>
<dbReference type="PANTHER" id="PTHR11706">
    <property type="entry name" value="SOLUTE CARRIER PROTEIN FAMILY 11 MEMBER"/>
    <property type="match status" value="1"/>
</dbReference>
<comment type="subcellular location">
    <subcellularLocation>
        <location evidence="1">Membrane</location>
        <topology evidence="1">Multi-pass membrane protein</topology>
    </subcellularLocation>
</comment>
<feature type="region of interest" description="Disordered" evidence="6">
    <location>
        <begin position="509"/>
        <end position="530"/>
    </location>
</feature>
<feature type="region of interest" description="Disordered" evidence="6">
    <location>
        <begin position="1"/>
        <end position="23"/>
    </location>
</feature>
<dbReference type="Pfam" id="PF01566">
    <property type="entry name" value="Nramp"/>
    <property type="match status" value="1"/>
</dbReference>
<proteinExistence type="inferred from homology"/>
<feature type="transmembrane region" description="Helical" evidence="7">
    <location>
        <begin position="355"/>
        <end position="374"/>
    </location>
</feature>
<comment type="similarity">
    <text evidence="2">Belongs to the NRAMP (TC 2.A.55) family.</text>
</comment>
<evidence type="ECO:0000313" key="9">
    <source>
        <dbReference type="Proteomes" id="UP000604825"/>
    </source>
</evidence>
<dbReference type="EMBL" id="CAJGYO010000008">
    <property type="protein sequence ID" value="CAD6251989.1"/>
    <property type="molecule type" value="Genomic_DNA"/>
</dbReference>
<dbReference type="GO" id="GO:0006828">
    <property type="term" value="P:manganese ion transport"/>
    <property type="evidence" value="ECO:0007669"/>
    <property type="project" value="TreeGrafter"/>
</dbReference>
<dbReference type="OrthoDB" id="409173at2759"/>
<feature type="transmembrane region" description="Helical" evidence="7">
    <location>
        <begin position="107"/>
        <end position="125"/>
    </location>
</feature>
<feature type="transmembrane region" description="Helical" evidence="7">
    <location>
        <begin position="65"/>
        <end position="86"/>
    </location>
</feature>
<feature type="transmembrane region" description="Helical" evidence="7">
    <location>
        <begin position="455"/>
        <end position="479"/>
    </location>
</feature>
<gene>
    <name evidence="8" type="ORF">NCGR_LOCUS35720</name>
</gene>
<feature type="transmembrane region" description="Helical" evidence="7">
    <location>
        <begin position="380"/>
        <end position="404"/>
    </location>
</feature>
<evidence type="ECO:0000256" key="5">
    <source>
        <dbReference type="ARBA" id="ARBA00023136"/>
    </source>
</evidence>
<dbReference type="PRINTS" id="PR00447">
    <property type="entry name" value="NATRESASSCMP"/>
</dbReference>
<keyword evidence="9" id="KW-1185">Reference proteome</keyword>
<evidence type="ECO:0000256" key="3">
    <source>
        <dbReference type="ARBA" id="ARBA00022692"/>
    </source>
</evidence>
<dbReference type="AlphaFoldDB" id="A0A811Q1F5"/>
<organism evidence="8 9">
    <name type="scientific">Miscanthus lutarioriparius</name>
    <dbReference type="NCBI Taxonomy" id="422564"/>
    <lineage>
        <taxon>Eukaryota</taxon>
        <taxon>Viridiplantae</taxon>
        <taxon>Streptophyta</taxon>
        <taxon>Embryophyta</taxon>
        <taxon>Tracheophyta</taxon>
        <taxon>Spermatophyta</taxon>
        <taxon>Magnoliopsida</taxon>
        <taxon>Liliopsida</taxon>
        <taxon>Poales</taxon>
        <taxon>Poaceae</taxon>
        <taxon>PACMAD clade</taxon>
        <taxon>Panicoideae</taxon>
        <taxon>Andropogonodae</taxon>
        <taxon>Andropogoneae</taxon>
        <taxon>Saccharinae</taxon>
        <taxon>Miscanthus</taxon>
    </lineage>
</organism>
<evidence type="ECO:0000313" key="8">
    <source>
        <dbReference type="EMBL" id="CAD6251989.1"/>
    </source>
</evidence>
<keyword evidence="4 7" id="KW-1133">Transmembrane helix</keyword>
<feature type="compositionally biased region" description="Basic and acidic residues" evidence="6">
    <location>
        <begin position="9"/>
        <end position="23"/>
    </location>
</feature>
<dbReference type="Proteomes" id="UP000604825">
    <property type="component" value="Unassembled WGS sequence"/>
</dbReference>
<evidence type="ECO:0000256" key="4">
    <source>
        <dbReference type="ARBA" id="ARBA00022989"/>
    </source>
</evidence>
<evidence type="ECO:0000256" key="2">
    <source>
        <dbReference type="ARBA" id="ARBA00009965"/>
    </source>
</evidence>
<name>A0A811Q1F5_9POAL</name>
<keyword evidence="5 7" id="KW-0472">Membrane</keyword>
<evidence type="ECO:0000256" key="1">
    <source>
        <dbReference type="ARBA" id="ARBA00004141"/>
    </source>
</evidence>
<sequence length="530" mass="57433">MEQTGEMGEIGREARQEGGKDEEFRVQPKWRKFLAHVGPGALVAIGFLDPGNLETDMQAGADFKYQLLWVILVGMVFALLIQTLAANLGVKTGKHLAELCREEYPRFVNICLWIIAELAVISDDIPEVLGTAFAFNILLKIPVWAGVILTVFSTLLLLGVQRFGARKLEFIIAAFMFTMAACFFGELSYLRPSAGEVVKGMFVPRLQGKGAAANAIALFGAIITPYNLFLHSALVLSRKTPRSVKSIRAACRYFLIECSLEFVVAFLINVAVVVVAGSICNAGNLSPDDANTCSDLTLQSTPLLLRNVLGRSSSVVYAVALLASGQSTTISCTFAGQVIMQGFLDMRMKNWVRNLITRVIAIAPSLIVSVVSGPSGAGKLIIFSSMVLSFELPFALIPLLKFCNSSKKVGPLKESIYVRLHATPAALYVLLYTYIPTLSWTYVDWVVHNHLPKYANALVSIVVLALMAAYLVFVVYLTFRRDAVATYVPVSERAQAQVEAGGGAQGVAASAADDADQPAPFRKDLADASM</sequence>
<dbReference type="GO" id="GO:0046873">
    <property type="term" value="F:metal ion transmembrane transporter activity"/>
    <property type="evidence" value="ECO:0007669"/>
    <property type="project" value="InterPro"/>
</dbReference>
<feature type="transmembrane region" description="Helical" evidence="7">
    <location>
        <begin position="210"/>
        <end position="230"/>
    </location>
</feature>
<dbReference type="InterPro" id="IPR001046">
    <property type="entry name" value="NRAMP_fam"/>
</dbReference>
<accession>A0A811Q1F5</accession>
<dbReference type="NCBIfam" id="NF037982">
    <property type="entry name" value="Nramp_1"/>
    <property type="match status" value="1"/>
</dbReference>
<feature type="transmembrane region" description="Helical" evidence="7">
    <location>
        <begin position="251"/>
        <end position="279"/>
    </location>
</feature>
<feature type="transmembrane region" description="Helical" evidence="7">
    <location>
        <begin position="170"/>
        <end position="190"/>
    </location>
</feature>
<feature type="transmembrane region" description="Helical" evidence="7">
    <location>
        <begin position="416"/>
        <end position="435"/>
    </location>
</feature>
<evidence type="ECO:0000256" key="6">
    <source>
        <dbReference type="SAM" id="MobiDB-lite"/>
    </source>
</evidence>
<dbReference type="HAMAP" id="MF_00221">
    <property type="entry name" value="NRAMP"/>
    <property type="match status" value="1"/>
</dbReference>
<dbReference type="GO" id="GO:0005886">
    <property type="term" value="C:plasma membrane"/>
    <property type="evidence" value="ECO:0007669"/>
    <property type="project" value="TreeGrafter"/>
</dbReference>
<protein>
    <submittedName>
        <fullName evidence="8">Uncharacterized protein</fullName>
    </submittedName>
</protein>
<dbReference type="GO" id="GO:0034755">
    <property type="term" value="P:iron ion transmembrane transport"/>
    <property type="evidence" value="ECO:0007669"/>
    <property type="project" value="TreeGrafter"/>
</dbReference>
<keyword evidence="3 7" id="KW-0812">Transmembrane</keyword>
<feature type="transmembrane region" description="Helical" evidence="7">
    <location>
        <begin position="137"/>
        <end position="158"/>
    </location>
</feature>
<comment type="caution">
    <text evidence="8">The sequence shown here is derived from an EMBL/GenBank/DDBJ whole genome shotgun (WGS) entry which is preliminary data.</text>
</comment>
<dbReference type="PANTHER" id="PTHR11706:SF48">
    <property type="entry name" value="METAL TRANSPORTER NRAT1"/>
    <property type="match status" value="1"/>
</dbReference>
<reference evidence="8" key="1">
    <citation type="submission" date="2020-10" db="EMBL/GenBank/DDBJ databases">
        <authorList>
            <person name="Han B."/>
            <person name="Lu T."/>
            <person name="Zhao Q."/>
            <person name="Huang X."/>
            <person name="Zhao Y."/>
        </authorList>
    </citation>
    <scope>NUCLEOTIDE SEQUENCE</scope>
</reference>
<feature type="transmembrane region" description="Helical" evidence="7">
    <location>
        <begin position="315"/>
        <end position="335"/>
    </location>
</feature>
<evidence type="ECO:0000256" key="7">
    <source>
        <dbReference type="SAM" id="Phobius"/>
    </source>
</evidence>
<dbReference type="NCBIfam" id="TIGR01197">
    <property type="entry name" value="nramp"/>
    <property type="match status" value="1"/>
</dbReference>